<organism evidence="5 6">
    <name type="scientific">Acer yangbiense</name>
    <dbReference type="NCBI Taxonomy" id="1000413"/>
    <lineage>
        <taxon>Eukaryota</taxon>
        <taxon>Viridiplantae</taxon>
        <taxon>Streptophyta</taxon>
        <taxon>Embryophyta</taxon>
        <taxon>Tracheophyta</taxon>
        <taxon>Spermatophyta</taxon>
        <taxon>Magnoliopsida</taxon>
        <taxon>eudicotyledons</taxon>
        <taxon>Gunneridae</taxon>
        <taxon>Pentapetalae</taxon>
        <taxon>rosids</taxon>
        <taxon>malvids</taxon>
        <taxon>Sapindales</taxon>
        <taxon>Sapindaceae</taxon>
        <taxon>Hippocastanoideae</taxon>
        <taxon>Acereae</taxon>
        <taxon>Acer</taxon>
    </lineage>
</organism>
<sequence length="280" mass="29562">MSQEQQKRRQKNEDQQHMMSHEGHQQQQQREPIKYGDVFNLSGDLANKPVAPRDAAMMQAAETVAFGDTQRGGPADVMTTAAVINEQAGLVGHGDVTDIAKNQGVTITGTRVLGTRMITETFAGQVVGQRVQIASTHEAAATVAAGEVEQDKLTIGQALEATIQTAGNKPVEYSDAAAVAEAEMRATGRNAVLQGGYGASAHSAAAYNTGMIGDENKIKLKDVLAGASRGFPAKEVTRADAEAVAHTEQRNSPNLTTHPGGIGSSMDTAARLNEDDDDLR</sequence>
<protein>
    <recommendedName>
        <fullName evidence="4">SMP domain-containing protein</fullName>
    </recommendedName>
</protein>
<proteinExistence type="inferred from homology"/>
<dbReference type="Pfam" id="PF04927">
    <property type="entry name" value="SMP"/>
    <property type="match status" value="3"/>
</dbReference>
<reference evidence="6" key="1">
    <citation type="journal article" date="2019" name="Gigascience">
        <title>De novo genome assembly of the endangered Acer yangbiense, a plant species with extremely small populations endemic to Yunnan Province, China.</title>
        <authorList>
            <person name="Yang J."/>
            <person name="Wariss H.M."/>
            <person name="Tao L."/>
            <person name="Zhang R."/>
            <person name="Yun Q."/>
            <person name="Hollingsworth P."/>
            <person name="Dao Z."/>
            <person name="Luo G."/>
            <person name="Guo H."/>
            <person name="Ma Y."/>
            <person name="Sun W."/>
        </authorList>
    </citation>
    <scope>NUCLEOTIDE SEQUENCE [LARGE SCALE GENOMIC DNA]</scope>
    <source>
        <strain evidence="6">cv. Malutang</strain>
    </source>
</reference>
<dbReference type="InterPro" id="IPR007011">
    <property type="entry name" value="LEA_SMP_dom"/>
</dbReference>
<evidence type="ECO:0000256" key="3">
    <source>
        <dbReference type="SAM" id="MobiDB-lite"/>
    </source>
</evidence>
<feature type="compositionally biased region" description="Basic and acidic residues" evidence="3">
    <location>
        <begin position="1"/>
        <end position="24"/>
    </location>
</feature>
<feature type="region of interest" description="Disordered" evidence="3">
    <location>
        <begin position="243"/>
        <end position="280"/>
    </location>
</feature>
<evidence type="ECO:0000256" key="1">
    <source>
        <dbReference type="ARBA" id="ARBA00010733"/>
    </source>
</evidence>
<feature type="domain" description="SMP" evidence="4">
    <location>
        <begin position="154"/>
        <end position="209"/>
    </location>
</feature>
<gene>
    <name evidence="5" type="ORF">EZV62_000643</name>
</gene>
<evidence type="ECO:0000313" key="6">
    <source>
        <dbReference type="Proteomes" id="UP000323000"/>
    </source>
</evidence>
<accession>A0A5C7ITA3</accession>
<evidence type="ECO:0000259" key="4">
    <source>
        <dbReference type="Pfam" id="PF04927"/>
    </source>
</evidence>
<dbReference type="AlphaFoldDB" id="A0A5C7ITA3"/>
<evidence type="ECO:0000313" key="5">
    <source>
        <dbReference type="EMBL" id="TXG72064.1"/>
    </source>
</evidence>
<comment type="caution">
    <text evidence="5">The sequence shown here is derived from an EMBL/GenBank/DDBJ whole genome shotgun (WGS) entry which is preliminary data.</text>
</comment>
<dbReference type="Proteomes" id="UP000323000">
    <property type="component" value="Chromosome 1"/>
</dbReference>
<dbReference type="PANTHER" id="PTHR31174:SF7">
    <property type="entry name" value="LATE EMBRYOGENESIS ABUNDANT PROTEIN 31-RELATED"/>
    <property type="match status" value="1"/>
</dbReference>
<dbReference type="EMBL" id="VAHF01000001">
    <property type="protein sequence ID" value="TXG72064.1"/>
    <property type="molecule type" value="Genomic_DNA"/>
</dbReference>
<keyword evidence="2" id="KW-0677">Repeat</keyword>
<comment type="similarity">
    <text evidence="1">Belongs to the LEA type SMP family.</text>
</comment>
<evidence type="ECO:0000256" key="2">
    <source>
        <dbReference type="ARBA" id="ARBA00022737"/>
    </source>
</evidence>
<dbReference type="InterPro" id="IPR042971">
    <property type="entry name" value="LEA_SMP"/>
</dbReference>
<dbReference type="OrthoDB" id="2014755at2759"/>
<dbReference type="PANTHER" id="PTHR31174">
    <property type="entry name" value="SEED MATURATION FAMILY PROTEIN"/>
    <property type="match status" value="1"/>
</dbReference>
<keyword evidence="6" id="KW-1185">Reference proteome</keyword>
<name>A0A5C7ITA3_9ROSI</name>
<feature type="region of interest" description="Disordered" evidence="3">
    <location>
        <begin position="1"/>
        <end position="31"/>
    </location>
</feature>
<feature type="domain" description="SMP" evidence="4">
    <location>
        <begin position="218"/>
        <end position="275"/>
    </location>
</feature>
<feature type="domain" description="SMP" evidence="4">
    <location>
        <begin position="33"/>
        <end position="87"/>
    </location>
</feature>